<dbReference type="RefSeq" id="WP_167165764.1">
    <property type="nucleotide sequence ID" value="NZ_BAAAOO010000015.1"/>
</dbReference>
<evidence type="ECO:0000313" key="2">
    <source>
        <dbReference type="EMBL" id="NIH56657.1"/>
    </source>
</evidence>
<feature type="region of interest" description="Disordered" evidence="1">
    <location>
        <begin position="132"/>
        <end position="172"/>
    </location>
</feature>
<dbReference type="Proteomes" id="UP000749311">
    <property type="component" value="Unassembled WGS sequence"/>
</dbReference>
<evidence type="ECO:0000313" key="3">
    <source>
        <dbReference type="Proteomes" id="UP000749311"/>
    </source>
</evidence>
<name>A0ABX0SE41_9ACTN</name>
<dbReference type="Pfam" id="PF13811">
    <property type="entry name" value="DUF4186"/>
    <property type="match status" value="1"/>
</dbReference>
<proteinExistence type="predicted"/>
<comment type="caution">
    <text evidence="2">The sequence shown here is derived from an EMBL/GenBank/DDBJ whole genome shotgun (WGS) entry which is preliminary data.</text>
</comment>
<dbReference type="EMBL" id="JAAMOZ010000001">
    <property type="protein sequence ID" value="NIH56657.1"/>
    <property type="molecule type" value="Genomic_DNA"/>
</dbReference>
<evidence type="ECO:0000256" key="1">
    <source>
        <dbReference type="SAM" id="MobiDB-lite"/>
    </source>
</evidence>
<sequence length="172" mass="19051">MTDPGPVERLRTEQLGRVLDRLATSSFRSRFHLTSRDRDYARARGREVIAQHAAELLKGRVGAAEPANDGKQTPYRGHPVFIAQHATATCCRGCIARWHHIPAGTALTEDQLRRLVDVVMAWIERELVADPGRPAANRTRRAGADGQTSQREPPPDDPALRQTHSATKPKPS</sequence>
<accession>A0ABX0SE41</accession>
<evidence type="ECO:0008006" key="4">
    <source>
        <dbReference type="Google" id="ProtNLM"/>
    </source>
</evidence>
<dbReference type="InterPro" id="IPR020378">
    <property type="entry name" value="DUF4186"/>
</dbReference>
<protein>
    <recommendedName>
        <fullName evidence="4">DUF4186 domain-containing protein</fullName>
    </recommendedName>
</protein>
<reference evidence="2 3" key="1">
    <citation type="submission" date="2020-02" db="EMBL/GenBank/DDBJ databases">
        <title>Sequencing the genomes of 1000 actinobacteria strains.</title>
        <authorList>
            <person name="Klenk H.-P."/>
        </authorList>
    </citation>
    <scope>NUCLEOTIDE SEQUENCE [LARGE SCALE GENOMIC DNA]</scope>
    <source>
        <strain evidence="2 3">DSM 19609</strain>
    </source>
</reference>
<organism evidence="2 3">
    <name type="scientific">Brooklawnia cerclae</name>
    <dbReference type="NCBI Taxonomy" id="349934"/>
    <lineage>
        <taxon>Bacteria</taxon>
        <taxon>Bacillati</taxon>
        <taxon>Actinomycetota</taxon>
        <taxon>Actinomycetes</taxon>
        <taxon>Propionibacteriales</taxon>
        <taxon>Propionibacteriaceae</taxon>
        <taxon>Brooklawnia</taxon>
    </lineage>
</organism>
<gene>
    <name evidence="2" type="ORF">FB473_001302</name>
</gene>
<keyword evidence="3" id="KW-1185">Reference proteome</keyword>